<protein>
    <submittedName>
        <fullName evidence="7">Acetolactate synthase</fullName>
    </submittedName>
</protein>
<dbReference type="GO" id="GO:0050660">
    <property type="term" value="F:flavin adenine dinucleotide binding"/>
    <property type="evidence" value="ECO:0007669"/>
    <property type="project" value="TreeGrafter"/>
</dbReference>
<evidence type="ECO:0000256" key="1">
    <source>
        <dbReference type="ARBA" id="ARBA00007812"/>
    </source>
</evidence>
<dbReference type="Pfam" id="PF02776">
    <property type="entry name" value="TPP_enzyme_N"/>
    <property type="match status" value="1"/>
</dbReference>
<gene>
    <name evidence="7" type="ORF">A3843_07685</name>
</gene>
<sequence>MRGADLIASKLALSGARYAFGIPGGEVLALMDALDKAGIRFSLVKHENAGGFMAEGSWHAMATKGEDAPAILLATIGPGVANAVNTVANAFQDKVPLIFLSGCVDSVDAQTYTHQIFNHQELLAPVVKGSFRATTGALNVIMDKAISLALSGQPGPVHIDVPISVAEMETEETIQPSHLPSAVRSTPDCTVIRDVVGRLANAKRPLAIAGVDAVNAGAGDAVRTLCEKMGLPLITTYKGKGLMDESHPLSLGGAGLSPKADHILLPEVAAADLVLLIGYDPIEMRINWRNPWPETTEVIDISPVERTHGMHRVNCSVIGDIKAILCALAQACTELTERQPELALQQVQRNLNEAFAPEPSGWGPASVIHCLRRVMPQTTVTTADSGAHRILASQIWRCPAPRHMLQSSALCTMACALPLAAGFKMASPETPVLVFVGDAGLEMGLGELATLRDAGLPVILCVLVDRSLSLIELKQRKSQHPNLGVDFEETNFPALAHAFGGHGVWIEDTDTLAREATAALKRDTFTILACRIDRRAYDDLL</sequence>
<dbReference type="Pfam" id="PF02775">
    <property type="entry name" value="TPP_enzyme_C"/>
    <property type="match status" value="1"/>
</dbReference>
<dbReference type="GO" id="GO:0009097">
    <property type="term" value="P:isoleucine biosynthetic process"/>
    <property type="evidence" value="ECO:0007669"/>
    <property type="project" value="TreeGrafter"/>
</dbReference>
<reference evidence="7 8" key="1">
    <citation type="submission" date="2016-03" db="EMBL/GenBank/DDBJ databases">
        <title>Genome sequence of Nesiotobacter sp. nov., a moderately halophilic alphaproteobacterium isolated from the Yellow Sea, China.</title>
        <authorList>
            <person name="Zhang G."/>
            <person name="Zhang R."/>
        </authorList>
    </citation>
    <scope>NUCLEOTIDE SEQUENCE [LARGE SCALE GENOMIC DNA]</scope>
    <source>
        <strain evidence="7 8">WB1-6</strain>
    </source>
</reference>
<comment type="caution">
    <text evidence="7">The sequence shown here is derived from an EMBL/GenBank/DDBJ whole genome shotgun (WGS) entry which is preliminary data.</text>
</comment>
<dbReference type="GO" id="GO:0005948">
    <property type="term" value="C:acetolactate synthase complex"/>
    <property type="evidence" value="ECO:0007669"/>
    <property type="project" value="TreeGrafter"/>
</dbReference>
<evidence type="ECO:0000313" key="7">
    <source>
        <dbReference type="EMBL" id="OKL44282.1"/>
    </source>
</evidence>
<dbReference type="InterPro" id="IPR012000">
    <property type="entry name" value="Thiamin_PyroP_enz_cen_dom"/>
</dbReference>
<dbReference type="InterPro" id="IPR029035">
    <property type="entry name" value="DHS-like_NAD/FAD-binding_dom"/>
</dbReference>
<dbReference type="PANTHER" id="PTHR18968:SF129">
    <property type="entry name" value="ACETOLACTATE SYNTHASE"/>
    <property type="match status" value="1"/>
</dbReference>
<feature type="domain" description="Thiamine pyrophosphate enzyme central" evidence="4">
    <location>
        <begin position="192"/>
        <end position="328"/>
    </location>
</feature>
<organism evidence="7 8">
    <name type="scientific">Pseudovibrio exalbescens</name>
    <dbReference type="NCBI Taxonomy" id="197461"/>
    <lineage>
        <taxon>Bacteria</taxon>
        <taxon>Pseudomonadati</taxon>
        <taxon>Pseudomonadota</taxon>
        <taxon>Alphaproteobacteria</taxon>
        <taxon>Hyphomicrobiales</taxon>
        <taxon>Stappiaceae</taxon>
        <taxon>Pseudovibrio</taxon>
    </lineage>
</organism>
<dbReference type="InterPro" id="IPR045229">
    <property type="entry name" value="TPP_enz"/>
</dbReference>
<name>A0A1U7JHX0_9HYPH</name>
<evidence type="ECO:0000259" key="6">
    <source>
        <dbReference type="Pfam" id="PF02776"/>
    </source>
</evidence>
<evidence type="ECO:0000256" key="3">
    <source>
        <dbReference type="RuleBase" id="RU362132"/>
    </source>
</evidence>
<evidence type="ECO:0000256" key="2">
    <source>
        <dbReference type="ARBA" id="ARBA00023052"/>
    </source>
</evidence>
<comment type="similarity">
    <text evidence="1 3">Belongs to the TPP enzyme family.</text>
</comment>
<dbReference type="SUPFAM" id="SSF52467">
    <property type="entry name" value="DHS-like NAD/FAD-binding domain"/>
    <property type="match status" value="1"/>
</dbReference>
<dbReference type="InterPro" id="IPR012001">
    <property type="entry name" value="Thiamin_PyroP_enz_TPP-bd_dom"/>
</dbReference>
<keyword evidence="2 3" id="KW-0786">Thiamine pyrophosphate</keyword>
<dbReference type="RefSeq" id="WP_028480713.1">
    <property type="nucleotide sequence ID" value="NZ_LVVZ01000014.1"/>
</dbReference>
<dbReference type="InterPro" id="IPR011766">
    <property type="entry name" value="TPP_enzyme_TPP-bd"/>
</dbReference>
<dbReference type="STRING" id="197461.A3843_07685"/>
<dbReference type="AlphaFoldDB" id="A0A1U7JHX0"/>
<dbReference type="GO" id="GO:0000287">
    <property type="term" value="F:magnesium ion binding"/>
    <property type="evidence" value="ECO:0007669"/>
    <property type="project" value="InterPro"/>
</dbReference>
<evidence type="ECO:0000259" key="4">
    <source>
        <dbReference type="Pfam" id="PF00205"/>
    </source>
</evidence>
<feature type="domain" description="Thiamine pyrophosphate enzyme TPP-binding" evidence="5">
    <location>
        <begin position="384"/>
        <end position="528"/>
    </location>
</feature>
<dbReference type="CDD" id="cd07035">
    <property type="entry name" value="TPP_PYR_POX_like"/>
    <property type="match status" value="1"/>
</dbReference>
<dbReference type="GO" id="GO:0030976">
    <property type="term" value="F:thiamine pyrophosphate binding"/>
    <property type="evidence" value="ECO:0007669"/>
    <property type="project" value="InterPro"/>
</dbReference>
<dbReference type="GO" id="GO:0009099">
    <property type="term" value="P:L-valine biosynthetic process"/>
    <property type="evidence" value="ECO:0007669"/>
    <property type="project" value="TreeGrafter"/>
</dbReference>
<keyword evidence="8" id="KW-1185">Reference proteome</keyword>
<dbReference type="Pfam" id="PF00205">
    <property type="entry name" value="TPP_enzyme_M"/>
    <property type="match status" value="1"/>
</dbReference>
<dbReference type="GO" id="GO:0003984">
    <property type="term" value="F:acetolactate synthase activity"/>
    <property type="evidence" value="ECO:0007669"/>
    <property type="project" value="TreeGrafter"/>
</dbReference>
<dbReference type="PANTHER" id="PTHR18968">
    <property type="entry name" value="THIAMINE PYROPHOSPHATE ENZYMES"/>
    <property type="match status" value="1"/>
</dbReference>
<dbReference type="SUPFAM" id="SSF52518">
    <property type="entry name" value="Thiamin diphosphate-binding fold (THDP-binding)"/>
    <property type="match status" value="2"/>
</dbReference>
<evidence type="ECO:0000259" key="5">
    <source>
        <dbReference type="Pfam" id="PF02775"/>
    </source>
</evidence>
<evidence type="ECO:0000313" key="8">
    <source>
        <dbReference type="Proteomes" id="UP000185783"/>
    </source>
</evidence>
<dbReference type="Gene3D" id="3.40.50.1220">
    <property type="entry name" value="TPP-binding domain"/>
    <property type="match status" value="1"/>
</dbReference>
<proteinExistence type="inferred from homology"/>
<dbReference type="Proteomes" id="UP000185783">
    <property type="component" value="Unassembled WGS sequence"/>
</dbReference>
<feature type="domain" description="Thiamine pyrophosphate enzyme N-terminal TPP-binding" evidence="6">
    <location>
        <begin position="1"/>
        <end position="121"/>
    </location>
</feature>
<dbReference type="InterPro" id="IPR029061">
    <property type="entry name" value="THDP-binding"/>
</dbReference>
<dbReference type="Gene3D" id="3.40.50.970">
    <property type="match status" value="2"/>
</dbReference>
<accession>A0A1U7JHX0</accession>
<dbReference type="EMBL" id="LVVZ01000014">
    <property type="protein sequence ID" value="OKL44282.1"/>
    <property type="molecule type" value="Genomic_DNA"/>
</dbReference>